<dbReference type="PANTHER" id="PTHR24353:SF143">
    <property type="entry name" value="PROTEIN KINASE DOMAIN-CONTAINING PROTEIN"/>
    <property type="match status" value="1"/>
</dbReference>
<dbReference type="PROSITE" id="PS51285">
    <property type="entry name" value="AGC_KINASE_CTER"/>
    <property type="match status" value="1"/>
</dbReference>
<dbReference type="AlphaFoldDB" id="A0A7S0NJV6"/>
<evidence type="ECO:0000256" key="14">
    <source>
        <dbReference type="SAM" id="MobiDB-lite"/>
    </source>
</evidence>
<dbReference type="GO" id="GO:0004692">
    <property type="term" value="F:cGMP-dependent protein kinase activity"/>
    <property type="evidence" value="ECO:0007669"/>
    <property type="project" value="UniProtKB-EC"/>
</dbReference>
<dbReference type="InterPro" id="IPR018490">
    <property type="entry name" value="cNMP-bd_dom_sf"/>
</dbReference>
<dbReference type="InterPro" id="IPR000595">
    <property type="entry name" value="cNMP-bd_dom"/>
</dbReference>
<keyword evidence="8 12" id="KW-0067">ATP-binding</keyword>
<evidence type="ECO:0000259" key="17">
    <source>
        <dbReference type="PROSITE" id="PS51285"/>
    </source>
</evidence>
<dbReference type="SUPFAM" id="SSF51206">
    <property type="entry name" value="cAMP-binding domain-like"/>
    <property type="match status" value="1"/>
</dbReference>
<dbReference type="PROSITE" id="PS00107">
    <property type="entry name" value="PROTEIN_KINASE_ATP"/>
    <property type="match status" value="1"/>
</dbReference>
<keyword evidence="7" id="KW-0418">Kinase</keyword>
<reference evidence="18" key="1">
    <citation type="submission" date="2021-01" db="EMBL/GenBank/DDBJ databases">
        <authorList>
            <person name="Corre E."/>
            <person name="Pelletier E."/>
            <person name="Niang G."/>
            <person name="Scheremetjew M."/>
            <person name="Finn R."/>
            <person name="Kale V."/>
            <person name="Holt S."/>
            <person name="Cochrane G."/>
            <person name="Meng A."/>
            <person name="Brown T."/>
            <person name="Cohen L."/>
        </authorList>
    </citation>
    <scope>NUCLEOTIDE SEQUENCE</scope>
    <source>
        <strain evidence="18">CCMP1723</strain>
    </source>
</reference>
<dbReference type="Pfam" id="PF00027">
    <property type="entry name" value="cNMP_binding"/>
    <property type="match status" value="1"/>
</dbReference>
<protein>
    <recommendedName>
        <fullName evidence="2">cGMP-dependent protein kinase</fullName>
        <ecNumber evidence="2">2.7.11.12</ecNumber>
    </recommendedName>
</protein>
<keyword evidence="6 12" id="KW-0547">Nucleotide-binding</keyword>
<proteinExistence type="inferred from homology"/>
<evidence type="ECO:0000256" key="13">
    <source>
        <dbReference type="RuleBase" id="RU000304"/>
    </source>
</evidence>
<evidence type="ECO:0000256" key="8">
    <source>
        <dbReference type="ARBA" id="ARBA00022840"/>
    </source>
</evidence>
<dbReference type="GO" id="GO:0005952">
    <property type="term" value="C:cAMP-dependent protein kinase complex"/>
    <property type="evidence" value="ECO:0007669"/>
    <property type="project" value="TreeGrafter"/>
</dbReference>
<dbReference type="SMART" id="SM00100">
    <property type="entry name" value="cNMP"/>
    <property type="match status" value="1"/>
</dbReference>
<feature type="domain" description="AGC-kinase C-terminal" evidence="17">
    <location>
        <begin position="413"/>
        <end position="467"/>
    </location>
</feature>
<dbReference type="EMBL" id="HBEQ01006984">
    <property type="protein sequence ID" value="CAD8518109.1"/>
    <property type="molecule type" value="Transcribed_RNA"/>
</dbReference>
<dbReference type="InterPro" id="IPR000719">
    <property type="entry name" value="Prot_kinase_dom"/>
</dbReference>
<feature type="binding site" evidence="12">
    <location>
        <position position="191"/>
    </location>
    <ligand>
        <name>ATP</name>
        <dbReference type="ChEBI" id="CHEBI:30616"/>
    </ligand>
</feature>
<dbReference type="CDD" id="cd00038">
    <property type="entry name" value="CAP_ED"/>
    <property type="match status" value="1"/>
</dbReference>
<gene>
    <name evidence="18" type="ORF">MCOM1403_LOCUS5535</name>
</gene>
<dbReference type="GO" id="GO:0005524">
    <property type="term" value="F:ATP binding"/>
    <property type="evidence" value="ECO:0007669"/>
    <property type="project" value="UniProtKB-UniRule"/>
</dbReference>
<dbReference type="InterPro" id="IPR008271">
    <property type="entry name" value="Ser/Thr_kinase_AS"/>
</dbReference>
<sequence length="467" mass="52947">MTDMIERKDIRRALRGVDLLRTLSDTEIEALTLEVSPIVVEVGETIIAAGDSLGGADDAFYIIHRGEFEVRDRENREIIRLHRGDHFGERSLLSKADSREADCTCSATATSYLFSIKRAAFERHMGPLRDHLDRHDEWLKELEAAKGIDIGDLMLLPTLGVGTFGRVRLVEHRETGKAFALKSMSKSRIAKYRQQSHVRDECLLMRQISHPFCARLIKTYRDELKVHMLLEATLGGELFRYLDTQPGGKFPEDWCRFYAACVVLALEHMHSQGIVYRDLKPENLLLERDGYIKVVDYGFAKKVSKEKTYTVCGTPDYIAPEIISRRGHDRAVDLWALGVLVYEMVTGLPPFSDEDTPDKQIYDNISNLRYQSPRGATVACNSLIKALLVKTPGKRLGCGRAGLLELKRHAWFGGLDWKALIRKEIPAPVVPVLEHDKDTRNYEKYAEKDDPEPAMAPGTSDEWADVF</sequence>
<keyword evidence="3 13" id="KW-0723">Serine/threonine-protein kinase</keyword>
<evidence type="ECO:0000256" key="12">
    <source>
        <dbReference type="PROSITE-ProRule" id="PRU10141"/>
    </source>
</evidence>
<comment type="catalytic activity">
    <reaction evidence="10">
        <text>L-threonyl-[protein] + ATP = O-phospho-L-threonyl-[protein] + ADP + H(+)</text>
        <dbReference type="Rhea" id="RHEA:46608"/>
        <dbReference type="Rhea" id="RHEA-COMP:11060"/>
        <dbReference type="Rhea" id="RHEA-COMP:11605"/>
        <dbReference type="ChEBI" id="CHEBI:15378"/>
        <dbReference type="ChEBI" id="CHEBI:30013"/>
        <dbReference type="ChEBI" id="CHEBI:30616"/>
        <dbReference type="ChEBI" id="CHEBI:61977"/>
        <dbReference type="ChEBI" id="CHEBI:456216"/>
        <dbReference type="EC" id="2.7.11.12"/>
    </reaction>
</comment>
<dbReference type="SMART" id="SM00133">
    <property type="entry name" value="S_TK_X"/>
    <property type="match status" value="1"/>
</dbReference>
<feature type="domain" description="Cyclic nucleotide-binding" evidence="16">
    <location>
        <begin position="19"/>
        <end position="127"/>
    </location>
</feature>
<dbReference type="Pfam" id="PF00069">
    <property type="entry name" value="Pkinase"/>
    <property type="match status" value="1"/>
</dbReference>
<dbReference type="GO" id="GO:0030553">
    <property type="term" value="F:cGMP binding"/>
    <property type="evidence" value="ECO:0007669"/>
    <property type="project" value="UniProtKB-KW"/>
</dbReference>
<keyword evidence="9" id="KW-0142">cGMP-binding</keyword>
<dbReference type="EC" id="2.7.11.12" evidence="2"/>
<name>A0A7S0NJV6_MICPS</name>
<keyword evidence="4" id="KW-0140">cGMP</keyword>
<dbReference type="InterPro" id="IPR017441">
    <property type="entry name" value="Protein_kinase_ATP_BS"/>
</dbReference>
<evidence type="ECO:0000313" key="18">
    <source>
        <dbReference type="EMBL" id="CAD8518109.1"/>
    </source>
</evidence>
<dbReference type="InterPro" id="IPR011009">
    <property type="entry name" value="Kinase-like_dom_sf"/>
</dbReference>
<dbReference type="Gene3D" id="3.30.200.20">
    <property type="entry name" value="Phosphorylase Kinase, domain 1"/>
    <property type="match status" value="1"/>
</dbReference>
<keyword evidence="5" id="KW-0808">Transferase</keyword>
<organism evidence="18">
    <name type="scientific">Micromonas pusilla</name>
    <name type="common">Picoplanktonic green alga</name>
    <name type="synonym">Chromulina pusilla</name>
    <dbReference type="NCBI Taxonomy" id="38833"/>
    <lineage>
        <taxon>Eukaryota</taxon>
        <taxon>Viridiplantae</taxon>
        <taxon>Chlorophyta</taxon>
        <taxon>Mamiellophyceae</taxon>
        <taxon>Mamiellales</taxon>
        <taxon>Mamiellaceae</taxon>
        <taxon>Micromonas</taxon>
    </lineage>
</organism>
<dbReference type="PANTHER" id="PTHR24353">
    <property type="entry name" value="CYCLIC NUCLEOTIDE-DEPENDENT PROTEIN KINASE"/>
    <property type="match status" value="1"/>
</dbReference>
<dbReference type="PROSITE" id="PS50011">
    <property type="entry name" value="PROTEIN_KINASE_DOM"/>
    <property type="match status" value="1"/>
</dbReference>
<accession>A0A7S0NJV6</accession>
<dbReference type="Gene3D" id="1.10.510.10">
    <property type="entry name" value="Transferase(Phosphotransferase) domain 1"/>
    <property type="match status" value="1"/>
</dbReference>
<evidence type="ECO:0000259" key="16">
    <source>
        <dbReference type="PROSITE" id="PS50042"/>
    </source>
</evidence>
<dbReference type="PROSITE" id="PS00108">
    <property type="entry name" value="PROTEIN_KINASE_ST"/>
    <property type="match status" value="1"/>
</dbReference>
<dbReference type="SUPFAM" id="SSF56112">
    <property type="entry name" value="Protein kinase-like (PK-like)"/>
    <property type="match status" value="1"/>
</dbReference>
<feature type="domain" description="Protein kinase" evidence="15">
    <location>
        <begin position="153"/>
        <end position="412"/>
    </location>
</feature>
<evidence type="ECO:0000256" key="2">
    <source>
        <dbReference type="ARBA" id="ARBA00012428"/>
    </source>
</evidence>
<dbReference type="GO" id="GO:0004691">
    <property type="term" value="F:cAMP-dependent protein kinase activity"/>
    <property type="evidence" value="ECO:0007669"/>
    <property type="project" value="TreeGrafter"/>
</dbReference>
<dbReference type="SMART" id="SM00220">
    <property type="entry name" value="S_TKc"/>
    <property type="match status" value="1"/>
</dbReference>
<dbReference type="FunFam" id="1.10.510.10:FF:000210">
    <property type="entry name" value="Non-specific serine/threonine protein kinase"/>
    <property type="match status" value="1"/>
</dbReference>
<dbReference type="InterPro" id="IPR014710">
    <property type="entry name" value="RmlC-like_jellyroll"/>
</dbReference>
<evidence type="ECO:0000256" key="9">
    <source>
        <dbReference type="ARBA" id="ARBA00022992"/>
    </source>
</evidence>
<evidence type="ECO:0000256" key="6">
    <source>
        <dbReference type="ARBA" id="ARBA00022741"/>
    </source>
</evidence>
<feature type="region of interest" description="Disordered" evidence="14">
    <location>
        <begin position="444"/>
        <end position="467"/>
    </location>
</feature>
<dbReference type="PROSITE" id="PS50042">
    <property type="entry name" value="CNMP_BINDING_3"/>
    <property type="match status" value="1"/>
</dbReference>
<evidence type="ECO:0000256" key="10">
    <source>
        <dbReference type="ARBA" id="ARBA00047298"/>
    </source>
</evidence>
<comment type="catalytic activity">
    <reaction evidence="11">
        <text>L-seryl-[protein] + ATP = O-phospho-L-seryl-[protein] + ADP + H(+)</text>
        <dbReference type="Rhea" id="RHEA:17989"/>
        <dbReference type="Rhea" id="RHEA-COMP:9863"/>
        <dbReference type="Rhea" id="RHEA-COMP:11604"/>
        <dbReference type="ChEBI" id="CHEBI:15378"/>
        <dbReference type="ChEBI" id="CHEBI:29999"/>
        <dbReference type="ChEBI" id="CHEBI:30616"/>
        <dbReference type="ChEBI" id="CHEBI:83421"/>
        <dbReference type="ChEBI" id="CHEBI:456216"/>
        <dbReference type="EC" id="2.7.11.12"/>
    </reaction>
</comment>
<comment type="similarity">
    <text evidence="1">Belongs to the protein kinase superfamily. AGC Ser/Thr protein kinase family. cGMP subfamily.</text>
</comment>
<evidence type="ECO:0000256" key="4">
    <source>
        <dbReference type="ARBA" id="ARBA00022535"/>
    </source>
</evidence>
<evidence type="ECO:0000256" key="5">
    <source>
        <dbReference type="ARBA" id="ARBA00022679"/>
    </source>
</evidence>
<evidence type="ECO:0000256" key="11">
    <source>
        <dbReference type="ARBA" id="ARBA00047462"/>
    </source>
</evidence>
<dbReference type="Gene3D" id="2.60.120.10">
    <property type="entry name" value="Jelly Rolls"/>
    <property type="match status" value="1"/>
</dbReference>
<evidence type="ECO:0000259" key="15">
    <source>
        <dbReference type="PROSITE" id="PS50011"/>
    </source>
</evidence>
<evidence type="ECO:0000256" key="7">
    <source>
        <dbReference type="ARBA" id="ARBA00022777"/>
    </source>
</evidence>
<dbReference type="InterPro" id="IPR000961">
    <property type="entry name" value="AGC-kinase_C"/>
</dbReference>
<evidence type="ECO:0000256" key="3">
    <source>
        <dbReference type="ARBA" id="ARBA00022527"/>
    </source>
</evidence>
<evidence type="ECO:0000256" key="1">
    <source>
        <dbReference type="ARBA" id="ARBA00006352"/>
    </source>
</evidence>